<protein>
    <submittedName>
        <fullName evidence="1">Uncharacterized protein</fullName>
    </submittedName>
</protein>
<dbReference type="RefSeq" id="WP_134508891.1">
    <property type="nucleotide sequence ID" value="NZ_SOFM01000026.1"/>
</dbReference>
<gene>
    <name evidence="1" type="ORF">E3O32_09465</name>
</gene>
<evidence type="ECO:0000313" key="2">
    <source>
        <dbReference type="Proteomes" id="UP000297643"/>
    </source>
</evidence>
<proteinExistence type="predicted"/>
<dbReference type="Proteomes" id="UP000297643">
    <property type="component" value="Unassembled WGS sequence"/>
</dbReference>
<evidence type="ECO:0000313" key="1">
    <source>
        <dbReference type="EMBL" id="TFC03805.1"/>
    </source>
</evidence>
<organism evidence="1 2">
    <name type="scientific">Cryobacterium mannosilyticum</name>
    <dbReference type="NCBI Taxonomy" id="1259190"/>
    <lineage>
        <taxon>Bacteria</taxon>
        <taxon>Bacillati</taxon>
        <taxon>Actinomycetota</taxon>
        <taxon>Actinomycetes</taxon>
        <taxon>Micrococcales</taxon>
        <taxon>Microbacteriaceae</taxon>
        <taxon>Cryobacterium</taxon>
    </lineage>
</organism>
<comment type="caution">
    <text evidence="1">The sequence shown here is derived from an EMBL/GenBank/DDBJ whole genome shotgun (WGS) entry which is preliminary data.</text>
</comment>
<keyword evidence="2" id="KW-1185">Reference proteome</keyword>
<dbReference type="AlphaFoldDB" id="A0A4R8W894"/>
<sequence length="155" mass="15980">MTLLSAPTAPVRAAPARRAAALGAAVSMLFLLSACSPDSPFAARATAQAERDRLPVAIALPHGADAESSRLVGSRNGADFFLTAFTGDDGPDGVCIVVFRADSGESNLGCGALFPLTISTPHGGAVRYVEPGGDEEMIPGRWVRVSDELVVRDGD</sequence>
<reference evidence="1 2" key="1">
    <citation type="submission" date="2019-03" db="EMBL/GenBank/DDBJ databases">
        <title>Genomics of glacier-inhabiting Cryobacterium strains.</title>
        <authorList>
            <person name="Liu Q."/>
            <person name="Xin Y.-H."/>
        </authorList>
    </citation>
    <scope>NUCLEOTIDE SEQUENCE [LARGE SCALE GENOMIC DNA]</scope>
    <source>
        <strain evidence="1 2">RHLT2-21</strain>
    </source>
</reference>
<accession>A0A4R8W894</accession>
<dbReference type="EMBL" id="SOFM01000026">
    <property type="protein sequence ID" value="TFC03805.1"/>
    <property type="molecule type" value="Genomic_DNA"/>
</dbReference>
<name>A0A4R8W894_9MICO</name>